<dbReference type="PANTHER" id="PTHR34853:SF1">
    <property type="entry name" value="LIPASE 5"/>
    <property type="match status" value="1"/>
</dbReference>
<gene>
    <name evidence="2" type="ORF">G5C51_38325</name>
</gene>
<protein>
    <submittedName>
        <fullName evidence="2">Lipase</fullName>
    </submittedName>
</protein>
<evidence type="ECO:0000256" key="1">
    <source>
        <dbReference type="SAM" id="MobiDB-lite"/>
    </source>
</evidence>
<proteinExistence type="predicted"/>
<reference evidence="2 3" key="1">
    <citation type="submission" date="2020-02" db="EMBL/GenBank/DDBJ databases">
        <title>Whole-genome analyses of novel actinobacteria.</title>
        <authorList>
            <person name="Sahin N."/>
        </authorList>
    </citation>
    <scope>NUCLEOTIDE SEQUENCE [LARGE SCALE GENOMIC DNA]</scope>
    <source>
        <strain evidence="2 3">A7024</strain>
    </source>
</reference>
<dbReference type="EMBL" id="JAAKZV010000334">
    <property type="protein sequence ID" value="NGN69732.1"/>
    <property type="molecule type" value="Genomic_DNA"/>
</dbReference>
<dbReference type="Gene3D" id="1.10.260.130">
    <property type="match status" value="1"/>
</dbReference>
<dbReference type="InterPro" id="IPR005152">
    <property type="entry name" value="Lipase_secreted"/>
</dbReference>
<name>A0A6G4UCJ4_9ACTN</name>
<dbReference type="GO" id="GO:0016042">
    <property type="term" value="P:lipid catabolic process"/>
    <property type="evidence" value="ECO:0007669"/>
    <property type="project" value="InterPro"/>
</dbReference>
<evidence type="ECO:0000313" key="3">
    <source>
        <dbReference type="Proteomes" id="UP000481583"/>
    </source>
</evidence>
<dbReference type="PIRSF" id="PIRSF029171">
    <property type="entry name" value="Esterase_LipA"/>
    <property type="match status" value="1"/>
</dbReference>
<dbReference type="AlphaFoldDB" id="A0A6G4UCJ4"/>
<dbReference type="Proteomes" id="UP000481583">
    <property type="component" value="Unassembled WGS sequence"/>
</dbReference>
<dbReference type="GO" id="GO:0004806">
    <property type="term" value="F:triacylglycerol lipase activity"/>
    <property type="evidence" value="ECO:0007669"/>
    <property type="project" value="InterPro"/>
</dbReference>
<accession>A0A6G4UCJ4</accession>
<sequence>MLLNSPVRAWRLLGLFLLIAATIAATAVLSGGDSERAQGATAKAELPPDDFYQRPNPVPEGKPGDIIRSRKVSPGSPTNRELADTWQVMYLSKDAQGKPVANTGTVMVPKGKDPATLPIIGWGPGTQGPAFRCTPSRMIAKGALYEQWVINDMLKQGQAVAIPDYEGTHPEPKTTYMTGKSLGPALVDVVRASQKLSETKLSADAKVVYRGYSQGGGAALWAGEVQPEYAPEQKVVGIVAGGVPGHMVDLALALNGSPASGFLFNALAGLDNAYPELNMEGSLNDAGKAAMAEMTKSACALELIHDYANKSVTDYFTGSPLTSAPWKTAYRANTLGGTTAIKVPVFQYHGTTDSIVDAAQADDLHKEYCGHGLKLTWKTYETGDRPPIQDHLWPIQAGNADASAYVADRLAGKDATSNCE</sequence>
<comment type="caution">
    <text evidence="2">The sequence shown here is derived from an EMBL/GenBank/DDBJ whole genome shotgun (WGS) entry which is preliminary data.</text>
</comment>
<feature type="region of interest" description="Disordered" evidence="1">
    <location>
        <begin position="39"/>
        <end position="80"/>
    </location>
</feature>
<organism evidence="2 3">
    <name type="scientific">Streptomyces coryli</name>
    <dbReference type="NCBI Taxonomy" id="1128680"/>
    <lineage>
        <taxon>Bacteria</taxon>
        <taxon>Bacillati</taxon>
        <taxon>Actinomycetota</taxon>
        <taxon>Actinomycetes</taxon>
        <taxon>Kitasatosporales</taxon>
        <taxon>Streptomycetaceae</taxon>
        <taxon>Streptomyces</taxon>
    </lineage>
</organism>
<dbReference type="RefSeq" id="WP_165244926.1">
    <property type="nucleotide sequence ID" value="NZ_JAAKZV010000334.1"/>
</dbReference>
<dbReference type="InterPro" id="IPR029058">
    <property type="entry name" value="AB_hydrolase_fold"/>
</dbReference>
<dbReference type="PANTHER" id="PTHR34853">
    <property type="match status" value="1"/>
</dbReference>
<keyword evidence="3" id="KW-1185">Reference proteome</keyword>
<dbReference type="Gene3D" id="3.40.50.1820">
    <property type="entry name" value="alpha/beta hydrolase"/>
    <property type="match status" value="1"/>
</dbReference>
<dbReference type="SUPFAM" id="SSF53474">
    <property type="entry name" value="alpha/beta-Hydrolases"/>
    <property type="match status" value="1"/>
</dbReference>
<evidence type="ECO:0000313" key="2">
    <source>
        <dbReference type="EMBL" id="NGN69732.1"/>
    </source>
</evidence>
<dbReference type="Pfam" id="PF03583">
    <property type="entry name" value="LIP"/>
    <property type="match status" value="1"/>
</dbReference>